<dbReference type="Proteomes" id="UP000789570">
    <property type="component" value="Unassembled WGS sequence"/>
</dbReference>
<sequence>MNLNNSKFISNIEKVTLESYLWRPSVLSTLTSSIKHLNIHLSDPSKFLSDLIQSKPQLLSLTIQCLNGKFSFSNDTFKLFPNSLTSIKFVYCDFLKSLLNISTPLKIKTLKVVGKIKGITLLIQKVGSYLEHLELDISSASDKYKTTESIANYCDKIKFLCISFDEGNEL</sequence>
<evidence type="ECO:0000313" key="2">
    <source>
        <dbReference type="Proteomes" id="UP000789570"/>
    </source>
</evidence>
<dbReference type="OrthoDB" id="2491996at2759"/>
<dbReference type="EMBL" id="CAJVPQ010001265">
    <property type="protein sequence ID" value="CAG8541957.1"/>
    <property type="molecule type" value="Genomic_DNA"/>
</dbReference>
<gene>
    <name evidence="1" type="ORF">FCALED_LOCUS5684</name>
</gene>
<proteinExistence type="predicted"/>
<organism evidence="1 2">
    <name type="scientific">Funneliformis caledonium</name>
    <dbReference type="NCBI Taxonomy" id="1117310"/>
    <lineage>
        <taxon>Eukaryota</taxon>
        <taxon>Fungi</taxon>
        <taxon>Fungi incertae sedis</taxon>
        <taxon>Mucoromycota</taxon>
        <taxon>Glomeromycotina</taxon>
        <taxon>Glomeromycetes</taxon>
        <taxon>Glomerales</taxon>
        <taxon>Glomeraceae</taxon>
        <taxon>Funneliformis</taxon>
    </lineage>
</organism>
<dbReference type="AlphaFoldDB" id="A0A9N9AR60"/>
<evidence type="ECO:0000313" key="1">
    <source>
        <dbReference type="EMBL" id="CAG8541957.1"/>
    </source>
</evidence>
<protein>
    <submittedName>
        <fullName evidence="1">4771_t:CDS:1</fullName>
    </submittedName>
</protein>
<name>A0A9N9AR60_9GLOM</name>
<accession>A0A9N9AR60</accession>
<reference evidence="1" key="1">
    <citation type="submission" date="2021-06" db="EMBL/GenBank/DDBJ databases">
        <authorList>
            <person name="Kallberg Y."/>
            <person name="Tangrot J."/>
            <person name="Rosling A."/>
        </authorList>
    </citation>
    <scope>NUCLEOTIDE SEQUENCE</scope>
    <source>
        <strain evidence="1">UK204</strain>
    </source>
</reference>
<keyword evidence="2" id="KW-1185">Reference proteome</keyword>
<comment type="caution">
    <text evidence="1">The sequence shown here is derived from an EMBL/GenBank/DDBJ whole genome shotgun (WGS) entry which is preliminary data.</text>
</comment>